<accession>A0A2S8JBY3</accession>
<reference evidence="2" key="1">
    <citation type="submission" date="2018-02" db="EMBL/GenBank/DDBJ databases">
        <title>Draft genome sequencing of Rhodococcus opacus KU647198.</title>
        <authorList>
            <person name="Zheng B.-X."/>
        </authorList>
    </citation>
    <scope>NUCLEOTIDE SEQUENCE [LARGE SCALE GENOMIC DNA]</scope>
    <source>
        <strain evidence="2">04-OD7</strain>
    </source>
</reference>
<organism evidence="1 2">
    <name type="scientific">Rhodococcus opacus</name>
    <name type="common">Nocardia opaca</name>
    <dbReference type="NCBI Taxonomy" id="37919"/>
    <lineage>
        <taxon>Bacteria</taxon>
        <taxon>Bacillati</taxon>
        <taxon>Actinomycetota</taxon>
        <taxon>Actinomycetes</taxon>
        <taxon>Mycobacteriales</taxon>
        <taxon>Nocardiaceae</taxon>
        <taxon>Rhodococcus</taxon>
    </lineage>
</organism>
<proteinExistence type="predicted"/>
<gene>
    <name evidence="1" type="ORF">C5613_14830</name>
</gene>
<dbReference type="RefSeq" id="WP_105415294.1">
    <property type="nucleotide sequence ID" value="NZ_PUIO01000015.1"/>
</dbReference>
<protein>
    <submittedName>
        <fullName evidence="1">DNA primase</fullName>
    </submittedName>
</protein>
<dbReference type="EMBL" id="PUIO01000015">
    <property type="protein sequence ID" value="PQP24152.1"/>
    <property type="molecule type" value="Genomic_DNA"/>
</dbReference>
<evidence type="ECO:0000313" key="2">
    <source>
        <dbReference type="Proteomes" id="UP000239290"/>
    </source>
</evidence>
<dbReference type="AlphaFoldDB" id="A0A2S8JBY3"/>
<name>A0A2S8JBY3_RHOOP</name>
<dbReference type="Proteomes" id="UP000239290">
    <property type="component" value="Unassembled WGS sequence"/>
</dbReference>
<sequence length="188" mass="20228">MAKSCAHCGGPLDLFKSGRVPRFCSTRCRMAAHRAAKRAASIPTELTSRDRWVSHTADKRPITADGKPASSTNAATWSPYSQIRDLDRRGFVLGDGVGCIDLDHCLVDGEPNDAARAFLATLPPTYIEISPSGDGLHIWGRLPEAPGTRQTLGGLSVERYSVGRYITITERPFRGSVSTLADLSGVST</sequence>
<comment type="caution">
    <text evidence="1">The sequence shown here is derived from an EMBL/GenBank/DDBJ whole genome shotgun (WGS) entry which is preliminary data.</text>
</comment>
<evidence type="ECO:0000313" key="1">
    <source>
        <dbReference type="EMBL" id="PQP24152.1"/>
    </source>
</evidence>